<sequence length="167" mass="18268">MGPTGQDVGTAAPEDVWDAIGTRLVDAVLQLRRSRPSKLLQRDLYLVDGTELTPVQVDALECLATRGDWRMHELAARLGVDPSTATRTADPLVRLGLAERAPDPANRRYVVVRLTAAGRGVTARITGARLALMREVLAPMAPDDRLRLTELLGRYIDLVEAYAEGTR</sequence>
<dbReference type="InterPro" id="IPR036390">
    <property type="entry name" value="WH_DNA-bd_sf"/>
</dbReference>
<dbReference type="PROSITE" id="PS50995">
    <property type="entry name" value="HTH_MARR_2"/>
    <property type="match status" value="1"/>
</dbReference>
<organism evidence="2 3">
    <name type="scientific">Yinghuangia aomiensis</name>
    <dbReference type="NCBI Taxonomy" id="676205"/>
    <lineage>
        <taxon>Bacteria</taxon>
        <taxon>Bacillati</taxon>
        <taxon>Actinomycetota</taxon>
        <taxon>Actinomycetes</taxon>
        <taxon>Kitasatosporales</taxon>
        <taxon>Streptomycetaceae</taxon>
        <taxon>Yinghuangia</taxon>
    </lineage>
</organism>
<comment type="caution">
    <text evidence="2">The sequence shown here is derived from an EMBL/GenBank/DDBJ whole genome shotgun (WGS) entry which is preliminary data.</text>
</comment>
<accession>A0ABP9HA75</accession>
<protein>
    <recommendedName>
        <fullName evidence="1">HTH marR-type domain-containing protein</fullName>
    </recommendedName>
</protein>
<feature type="domain" description="HTH marR-type" evidence="1">
    <location>
        <begin position="21"/>
        <end position="157"/>
    </location>
</feature>
<dbReference type="InterPro" id="IPR039422">
    <property type="entry name" value="MarR/SlyA-like"/>
</dbReference>
<gene>
    <name evidence="2" type="ORF">GCM10023205_32190</name>
</gene>
<dbReference type="SMART" id="SM00347">
    <property type="entry name" value="HTH_MARR"/>
    <property type="match status" value="1"/>
</dbReference>
<dbReference type="Pfam" id="PF01047">
    <property type="entry name" value="MarR"/>
    <property type="match status" value="1"/>
</dbReference>
<dbReference type="SUPFAM" id="SSF46785">
    <property type="entry name" value="Winged helix' DNA-binding domain"/>
    <property type="match status" value="1"/>
</dbReference>
<dbReference type="Proteomes" id="UP001500466">
    <property type="component" value="Unassembled WGS sequence"/>
</dbReference>
<evidence type="ECO:0000259" key="1">
    <source>
        <dbReference type="PROSITE" id="PS50995"/>
    </source>
</evidence>
<reference evidence="3" key="1">
    <citation type="journal article" date="2019" name="Int. J. Syst. Evol. Microbiol.">
        <title>The Global Catalogue of Microorganisms (GCM) 10K type strain sequencing project: providing services to taxonomists for standard genome sequencing and annotation.</title>
        <authorList>
            <consortium name="The Broad Institute Genomics Platform"/>
            <consortium name="The Broad Institute Genome Sequencing Center for Infectious Disease"/>
            <person name="Wu L."/>
            <person name="Ma J."/>
        </authorList>
    </citation>
    <scope>NUCLEOTIDE SEQUENCE [LARGE SCALE GENOMIC DNA]</scope>
    <source>
        <strain evidence="3">JCM 17986</strain>
    </source>
</reference>
<dbReference type="RefSeq" id="WP_345676158.1">
    <property type="nucleotide sequence ID" value="NZ_BAABHS010000010.1"/>
</dbReference>
<dbReference type="EMBL" id="BAABHS010000010">
    <property type="protein sequence ID" value="GAA4965406.1"/>
    <property type="molecule type" value="Genomic_DNA"/>
</dbReference>
<dbReference type="PRINTS" id="PR00598">
    <property type="entry name" value="HTHMARR"/>
</dbReference>
<dbReference type="InterPro" id="IPR000835">
    <property type="entry name" value="HTH_MarR-typ"/>
</dbReference>
<dbReference type="PANTHER" id="PTHR33164">
    <property type="entry name" value="TRANSCRIPTIONAL REGULATOR, MARR FAMILY"/>
    <property type="match status" value="1"/>
</dbReference>
<evidence type="ECO:0000313" key="2">
    <source>
        <dbReference type="EMBL" id="GAA4965406.1"/>
    </source>
</evidence>
<evidence type="ECO:0000313" key="3">
    <source>
        <dbReference type="Proteomes" id="UP001500466"/>
    </source>
</evidence>
<keyword evidence="3" id="KW-1185">Reference proteome</keyword>
<proteinExistence type="predicted"/>
<dbReference type="Gene3D" id="1.10.10.10">
    <property type="entry name" value="Winged helix-like DNA-binding domain superfamily/Winged helix DNA-binding domain"/>
    <property type="match status" value="1"/>
</dbReference>
<name>A0ABP9HA75_9ACTN</name>
<dbReference type="PANTHER" id="PTHR33164:SF43">
    <property type="entry name" value="HTH-TYPE TRANSCRIPTIONAL REPRESSOR YETL"/>
    <property type="match status" value="1"/>
</dbReference>
<dbReference type="InterPro" id="IPR036388">
    <property type="entry name" value="WH-like_DNA-bd_sf"/>
</dbReference>